<dbReference type="PANTHER" id="PTHR31223">
    <property type="entry name" value="LOG FAMILY PROTEIN YJL055W"/>
    <property type="match status" value="1"/>
</dbReference>
<dbReference type="EMBL" id="DRMJ01000036">
    <property type="protein sequence ID" value="HHL42118.1"/>
    <property type="molecule type" value="Genomic_DNA"/>
</dbReference>
<dbReference type="Proteomes" id="UP000885830">
    <property type="component" value="Unassembled WGS sequence"/>
</dbReference>
<proteinExistence type="inferred from homology"/>
<dbReference type="SUPFAM" id="SSF102405">
    <property type="entry name" value="MCP/YpsA-like"/>
    <property type="match status" value="1"/>
</dbReference>
<keyword evidence="3" id="KW-0378">Hydrolase</keyword>
<evidence type="ECO:0000256" key="3">
    <source>
        <dbReference type="RuleBase" id="RU363015"/>
    </source>
</evidence>
<dbReference type="Pfam" id="PF03641">
    <property type="entry name" value="Lysine_decarbox"/>
    <property type="match status" value="1"/>
</dbReference>
<keyword evidence="3" id="KW-0203">Cytokinin biosynthesis</keyword>
<gene>
    <name evidence="4" type="ORF">ENJ42_00740</name>
</gene>
<reference evidence="4" key="1">
    <citation type="journal article" date="2020" name="mSystems">
        <title>Genome- and Community-Level Interaction Insights into Carbon Utilization and Element Cycling Functions of Hydrothermarchaeota in Hydrothermal Sediment.</title>
        <authorList>
            <person name="Zhou Z."/>
            <person name="Liu Y."/>
            <person name="Xu W."/>
            <person name="Pan J."/>
            <person name="Luo Z.H."/>
            <person name="Li M."/>
        </authorList>
    </citation>
    <scope>NUCLEOTIDE SEQUENCE [LARGE SCALE GENOMIC DNA]</scope>
    <source>
        <strain evidence="4">HyVt-485</strain>
    </source>
</reference>
<dbReference type="NCBIfam" id="TIGR00730">
    <property type="entry name" value="Rossman fold protein, TIGR00730 family"/>
    <property type="match status" value="1"/>
</dbReference>
<dbReference type="GO" id="GO:0005829">
    <property type="term" value="C:cytosol"/>
    <property type="evidence" value="ECO:0007669"/>
    <property type="project" value="TreeGrafter"/>
</dbReference>
<evidence type="ECO:0000256" key="1">
    <source>
        <dbReference type="ARBA" id="ARBA00000274"/>
    </source>
</evidence>
<protein>
    <recommendedName>
        <fullName evidence="3">Cytokinin riboside 5'-monophosphate phosphoribohydrolase</fullName>
        <ecNumber evidence="3">3.2.2.n1</ecNumber>
    </recommendedName>
</protein>
<dbReference type="Gene3D" id="3.40.50.450">
    <property type="match status" value="1"/>
</dbReference>
<accession>A0A7C5QUU6</accession>
<dbReference type="PANTHER" id="PTHR31223:SF70">
    <property type="entry name" value="LOG FAMILY PROTEIN YJL055W"/>
    <property type="match status" value="1"/>
</dbReference>
<dbReference type="GO" id="GO:0009691">
    <property type="term" value="P:cytokinin biosynthetic process"/>
    <property type="evidence" value="ECO:0007669"/>
    <property type="project" value="UniProtKB-UniRule"/>
</dbReference>
<dbReference type="InterPro" id="IPR031100">
    <property type="entry name" value="LOG_fam"/>
</dbReference>
<organism evidence="4">
    <name type="scientific">Hellea balneolensis</name>
    <dbReference type="NCBI Taxonomy" id="287478"/>
    <lineage>
        <taxon>Bacteria</taxon>
        <taxon>Pseudomonadati</taxon>
        <taxon>Pseudomonadota</taxon>
        <taxon>Alphaproteobacteria</taxon>
        <taxon>Maricaulales</taxon>
        <taxon>Robiginitomaculaceae</taxon>
        <taxon>Hellea</taxon>
    </lineage>
</organism>
<evidence type="ECO:0000256" key="2">
    <source>
        <dbReference type="ARBA" id="ARBA00006763"/>
    </source>
</evidence>
<dbReference type="InterPro" id="IPR005269">
    <property type="entry name" value="LOG"/>
</dbReference>
<comment type="catalytic activity">
    <reaction evidence="1">
        <text>AMP + H2O = D-ribose 5-phosphate + adenine</text>
        <dbReference type="Rhea" id="RHEA:20129"/>
        <dbReference type="ChEBI" id="CHEBI:15377"/>
        <dbReference type="ChEBI" id="CHEBI:16708"/>
        <dbReference type="ChEBI" id="CHEBI:78346"/>
        <dbReference type="ChEBI" id="CHEBI:456215"/>
        <dbReference type="EC" id="3.2.2.4"/>
    </reaction>
</comment>
<dbReference type="GO" id="GO:0008714">
    <property type="term" value="F:AMP nucleosidase activity"/>
    <property type="evidence" value="ECO:0007669"/>
    <property type="project" value="UniProtKB-EC"/>
</dbReference>
<evidence type="ECO:0000313" key="4">
    <source>
        <dbReference type="EMBL" id="HHL42118.1"/>
    </source>
</evidence>
<dbReference type="EC" id="3.2.2.n1" evidence="3"/>
<comment type="similarity">
    <text evidence="2 3">Belongs to the LOG family.</text>
</comment>
<comment type="caution">
    <text evidence="4">The sequence shown here is derived from an EMBL/GenBank/DDBJ whole genome shotgun (WGS) entry which is preliminary data.</text>
</comment>
<sequence>MVDEHYYALARSCGQAIAKAGYRMVYGGGGVGLMGASAMAAFENGGQVLGIIPEFLTKVEALLDTVEHRIVKDMHERKQMMYQESDAYIVLPGGIGTMEEAIEVMSWMRLKLHTKPMVFVDTDNYWAPLIKLFNATIDAKFTPEWVRAHLFHCHSAKDALAQIKDQWQNPAPKGHIKVSKLDMV</sequence>
<name>A0A7C5QUU6_9PROT</name>
<dbReference type="AlphaFoldDB" id="A0A7C5QUU6"/>